<dbReference type="PANTHER" id="PTHR47364">
    <property type="entry name" value="CYSTEINE PROTEINASE INHIBITOR 5"/>
    <property type="match status" value="1"/>
</dbReference>
<keyword evidence="6" id="KW-1185">Reference proteome</keyword>
<dbReference type="PANTHER" id="PTHR47364:SF26">
    <property type="entry name" value="CYSTATIN DOMAIN-CONTAINING PROTEIN"/>
    <property type="match status" value="1"/>
</dbReference>
<organism evidence="5 6">
    <name type="scientific">Eruca vesicaria subsp. sativa</name>
    <name type="common">Garden rocket</name>
    <name type="synonym">Eruca sativa</name>
    <dbReference type="NCBI Taxonomy" id="29727"/>
    <lineage>
        <taxon>Eukaryota</taxon>
        <taxon>Viridiplantae</taxon>
        <taxon>Streptophyta</taxon>
        <taxon>Embryophyta</taxon>
        <taxon>Tracheophyta</taxon>
        <taxon>Spermatophyta</taxon>
        <taxon>Magnoliopsida</taxon>
        <taxon>eudicotyledons</taxon>
        <taxon>Gunneridae</taxon>
        <taxon>Pentapetalae</taxon>
        <taxon>rosids</taxon>
        <taxon>malvids</taxon>
        <taxon>Brassicales</taxon>
        <taxon>Brassicaceae</taxon>
        <taxon>Brassiceae</taxon>
        <taxon>Eruca</taxon>
    </lineage>
</organism>
<protein>
    <recommendedName>
        <fullName evidence="4">Cystatin domain-containing protein</fullName>
    </recommendedName>
</protein>
<dbReference type="SUPFAM" id="SSF54403">
    <property type="entry name" value="Cystatin/monellin"/>
    <property type="match status" value="1"/>
</dbReference>
<dbReference type="GO" id="GO:0004869">
    <property type="term" value="F:cysteine-type endopeptidase inhibitor activity"/>
    <property type="evidence" value="ECO:0007669"/>
    <property type="project" value="UniProtKB-KW"/>
</dbReference>
<reference evidence="5 6" key="1">
    <citation type="submission" date="2022-03" db="EMBL/GenBank/DDBJ databases">
        <authorList>
            <person name="Macdonald S."/>
            <person name="Ahmed S."/>
            <person name="Newling K."/>
        </authorList>
    </citation>
    <scope>NUCLEOTIDE SEQUENCE [LARGE SCALE GENOMIC DNA]</scope>
</reference>
<dbReference type="InterPro" id="IPR046350">
    <property type="entry name" value="Cystatin_sf"/>
</dbReference>
<gene>
    <name evidence="5" type="ORF">ERUC_LOCUS33366</name>
</gene>
<dbReference type="Gene3D" id="3.10.450.10">
    <property type="match status" value="1"/>
</dbReference>
<proteinExistence type="predicted"/>
<keyword evidence="1" id="KW-0646">Protease inhibitor</keyword>
<evidence type="ECO:0000256" key="1">
    <source>
        <dbReference type="ARBA" id="ARBA00022690"/>
    </source>
</evidence>
<dbReference type="InterPro" id="IPR000010">
    <property type="entry name" value="Cystatin_dom"/>
</dbReference>
<name>A0ABC8LBH3_ERUVS</name>
<feature type="chain" id="PRO_5044793900" description="Cystatin domain-containing protein" evidence="3">
    <location>
        <begin position="22"/>
        <end position="115"/>
    </location>
</feature>
<dbReference type="EMBL" id="CAKOAT010497376">
    <property type="protein sequence ID" value="CAH8380883.1"/>
    <property type="molecule type" value="Genomic_DNA"/>
</dbReference>
<keyword evidence="3" id="KW-0732">Signal</keyword>
<dbReference type="AlphaFoldDB" id="A0ABC8LBH3"/>
<dbReference type="CDD" id="cd00042">
    <property type="entry name" value="CY"/>
    <property type="match status" value="1"/>
</dbReference>
<feature type="signal peptide" evidence="3">
    <location>
        <begin position="1"/>
        <end position="21"/>
    </location>
</feature>
<accession>A0ABC8LBH3</accession>
<evidence type="ECO:0000256" key="3">
    <source>
        <dbReference type="SAM" id="SignalP"/>
    </source>
</evidence>
<evidence type="ECO:0000259" key="4">
    <source>
        <dbReference type="Pfam" id="PF16845"/>
    </source>
</evidence>
<evidence type="ECO:0000313" key="5">
    <source>
        <dbReference type="EMBL" id="CAH8380883.1"/>
    </source>
</evidence>
<feature type="domain" description="Cystatin" evidence="4">
    <location>
        <begin position="32"/>
        <end position="100"/>
    </location>
</feature>
<dbReference type="Proteomes" id="UP001642260">
    <property type="component" value="Unassembled WGS sequence"/>
</dbReference>
<sequence>MNKAIFFFLIFLVLLPLHMFALRPLQDQWSPVKDAKDPHIIKIGEFAVSEYARLNEVTLKFVTVVSGDIQIVSNVKYYKLVVTANNGGNNSSKNYETVVWVLKSILEIMDFKPLF</sequence>
<evidence type="ECO:0000313" key="6">
    <source>
        <dbReference type="Proteomes" id="UP001642260"/>
    </source>
</evidence>
<keyword evidence="2" id="KW-0789">Thiol protease inhibitor</keyword>
<dbReference type="Pfam" id="PF16845">
    <property type="entry name" value="SQAPI"/>
    <property type="match status" value="1"/>
</dbReference>
<evidence type="ECO:0000256" key="2">
    <source>
        <dbReference type="ARBA" id="ARBA00022704"/>
    </source>
</evidence>
<comment type="caution">
    <text evidence="5">The sequence shown here is derived from an EMBL/GenBank/DDBJ whole genome shotgun (WGS) entry which is preliminary data.</text>
</comment>